<dbReference type="RefSeq" id="WP_123739024.1">
    <property type="nucleotide sequence ID" value="NZ_CALFQU010000029.1"/>
</dbReference>
<dbReference type="PROSITE" id="PS51318">
    <property type="entry name" value="TAT"/>
    <property type="match status" value="1"/>
</dbReference>
<feature type="compositionally biased region" description="Low complexity" evidence="1">
    <location>
        <begin position="29"/>
        <end position="78"/>
    </location>
</feature>
<feature type="chain" id="PRO_5038720972" evidence="2">
    <location>
        <begin position="26"/>
        <end position="171"/>
    </location>
</feature>
<accession>A0A3N2DAZ8</accession>
<dbReference type="Proteomes" id="UP000275356">
    <property type="component" value="Unassembled WGS sequence"/>
</dbReference>
<evidence type="ECO:0000256" key="1">
    <source>
        <dbReference type="SAM" id="MobiDB-lite"/>
    </source>
</evidence>
<evidence type="ECO:0000313" key="3">
    <source>
        <dbReference type="EMBL" id="ROR96907.1"/>
    </source>
</evidence>
<evidence type="ECO:0000256" key="2">
    <source>
        <dbReference type="SAM" id="SignalP"/>
    </source>
</evidence>
<reference evidence="3 4" key="1">
    <citation type="submission" date="2018-11" db="EMBL/GenBank/DDBJ databases">
        <title>Sequencing the genomes of 1000 actinobacteria strains.</title>
        <authorList>
            <person name="Klenk H.-P."/>
        </authorList>
    </citation>
    <scope>NUCLEOTIDE SEQUENCE [LARGE SCALE GENOMIC DNA]</scope>
    <source>
        <strain evidence="3 4">DSM 13521</strain>
    </source>
</reference>
<dbReference type="InterPro" id="IPR006311">
    <property type="entry name" value="TAT_signal"/>
</dbReference>
<dbReference type="EMBL" id="RKHQ01000001">
    <property type="protein sequence ID" value="ROR96907.1"/>
    <property type="molecule type" value="Genomic_DNA"/>
</dbReference>
<proteinExistence type="predicted"/>
<feature type="signal peptide" evidence="2">
    <location>
        <begin position="1"/>
        <end position="25"/>
    </location>
</feature>
<comment type="caution">
    <text evidence="3">The sequence shown here is derived from an EMBL/GenBank/DDBJ whole genome shotgun (WGS) entry which is preliminary data.</text>
</comment>
<evidence type="ECO:0000313" key="4">
    <source>
        <dbReference type="Proteomes" id="UP000275356"/>
    </source>
</evidence>
<dbReference type="PROSITE" id="PS51257">
    <property type="entry name" value="PROKAR_LIPOPROTEIN"/>
    <property type="match status" value="1"/>
</dbReference>
<organism evidence="3 4">
    <name type="scientific">Salana multivorans</name>
    <dbReference type="NCBI Taxonomy" id="120377"/>
    <lineage>
        <taxon>Bacteria</taxon>
        <taxon>Bacillati</taxon>
        <taxon>Actinomycetota</taxon>
        <taxon>Actinomycetes</taxon>
        <taxon>Micrococcales</taxon>
        <taxon>Beutenbergiaceae</taxon>
        <taxon>Salana</taxon>
    </lineage>
</organism>
<name>A0A3N2DAZ8_9MICO</name>
<gene>
    <name evidence="3" type="ORF">EDD28_1500</name>
</gene>
<sequence>MTPVTRSTRIALSAAASLAAVGALAGCASGDASATPAPADPTDASSGSTAAADPTASTDPTDSTDGAAAGASDYADGTYEATGSYVSPGGQQQVDVSLTLADGVVTDVVVTPEAGDPRSQGFQEQFAGGIADVVVGVPLDELAVDKVAGSSLTSGGFNDAVEQIKAEALGA</sequence>
<dbReference type="OrthoDB" id="4232596at2"/>
<dbReference type="AlphaFoldDB" id="A0A3N2DAZ8"/>
<protein>
    <submittedName>
        <fullName evidence="3">FMN-binding protein</fullName>
    </submittedName>
</protein>
<keyword evidence="2" id="KW-0732">Signal</keyword>
<keyword evidence="4" id="KW-1185">Reference proteome</keyword>
<feature type="region of interest" description="Disordered" evidence="1">
    <location>
        <begin position="29"/>
        <end position="90"/>
    </location>
</feature>